<evidence type="ECO:0000313" key="1">
    <source>
        <dbReference type="EMBL" id="JAD35265.1"/>
    </source>
</evidence>
<dbReference type="AlphaFoldDB" id="A0A0A8ZEV0"/>
<organism evidence="1">
    <name type="scientific">Arundo donax</name>
    <name type="common">Giant reed</name>
    <name type="synonym">Donax arundinaceus</name>
    <dbReference type="NCBI Taxonomy" id="35708"/>
    <lineage>
        <taxon>Eukaryota</taxon>
        <taxon>Viridiplantae</taxon>
        <taxon>Streptophyta</taxon>
        <taxon>Embryophyta</taxon>
        <taxon>Tracheophyta</taxon>
        <taxon>Spermatophyta</taxon>
        <taxon>Magnoliopsida</taxon>
        <taxon>Liliopsida</taxon>
        <taxon>Poales</taxon>
        <taxon>Poaceae</taxon>
        <taxon>PACMAD clade</taxon>
        <taxon>Arundinoideae</taxon>
        <taxon>Arundineae</taxon>
        <taxon>Arundo</taxon>
    </lineage>
</organism>
<dbReference type="EMBL" id="GBRH01262630">
    <property type="protein sequence ID" value="JAD35265.1"/>
    <property type="molecule type" value="Transcribed_RNA"/>
</dbReference>
<reference evidence="1" key="1">
    <citation type="submission" date="2014-09" db="EMBL/GenBank/DDBJ databases">
        <authorList>
            <person name="Magalhaes I.L.F."/>
            <person name="Oliveira U."/>
            <person name="Santos F.R."/>
            <person name="Vidigal T.H.D.A."/>
            <person name="Brescovit A.D."/>
            <person name="Santos A.J."/>
        </authorList>
    </citation>
    <scope>NUCLEOTIDE SEQUENCE</scope>
    <source>
        <tissue evidence="1">Shoot tissue taken approximately 20 cm above the soil surface</tissue>
    </source>
</reference>
<reference evidence="1" key="2">
    <citation type="journal article" date="2015" name="Data Brief">
        <title>Shoot transcriptome of the giant reed, Arundo donax.</title>
        <authorList>
            <person name="Barrero R.A."/>
            <person name="Guerrero F.D."/>
            <person name="Moolhuijzen P."/>
            <person name="Goolsby J.A."/>
            <person name="Tidwell J."/>
            <person name="Bellgard S.E."/>
            <person name="Bellgard M.I."/>
        </authorList>
    </citation>
    <scope>NUCLEOTIDE SEQUENCE</scope>
    <source>
        <tissue evidence="1">Shoot tissue taken approximately 20 cm above the soil surface</tissue>
    </source>
</reference>
<accession>A0A0A8ZEV0</accession>
<protein>
    <submittedName>
        <fullName evidence="1">Uncharacterized protein</fullName>
    </submittedName>
</protein>
<name>A0A0A8ZEV0_ARUDO</name>
<sequence length="31" mass="3624">MECANCFSRHVPLVFFSKRRIVGRLGPQVLY</sequence>
<proteinExistence type="predicted"/>